<sequence>MVSLRQLRAAGVYTLGQVTELTGPGLDHATGPGLDHATGPGLDHATGPAAHIGLRSTRIAESMVDHWK</sequence>
<evidence type="ECO:0000256" key="1">
    <source>
        <dbReference type="SAM" id="MobiDB-lite"/>
    </source>
</evidence>
<accession>A0A9Q0ESZ1</accession>
<dbReference type="Proteomes" id="UP001148018">
    <property type="component" value="Unassembled WGS sequence"/>
</dbReference>
<proteinExistence type="predicted"/>
<dbReference type="AlphaFoldDB" id="A0A9Q0ESZ1"/>
<evidence type="ECO:0000313" key="2">
    <source>
        <dbReference type="EMBL" id="KAJ3612974.1"/>
    </source>
</evidence>
<organism evidence="2 3">
    <name type="scientific">Muraenolepis orangiensis</name>
    <name type="common">Patagonian moray cod</name>
    <dbReference type="NCBI Taxonomy" id="630683"/>
    <lineage>
        <taxon>Eukaryota</taxon>
        <taxon>Metazoa</taxon>
        <taxon>Chordata</taxon>
        <taxon>Craniata</taxon>
        <taxon>Vertebrata</taxon>
        <taxon>Euteleostomi</taxon>
        <taxon>Actinopterygii</taxon>
        <taxon>Neopterygii</taxon>
        <taxon>Teleostei</taxon>
        <taxon>Neoteleostei</taxon>
        <taxon>Acanthomorphata</taxon>
        <taxon>Zeiogadaria</taxon>
        <taxon>Gadariae</taxon>
        <taxon>Gadiformes</taxon>
        <taxon>Muraenolepidoidei</taxon>
        <taxon>Muraenolepididae</taxon>
        <taxon>Muraenolepis</taxon>
    </lineage>
</organism>
<protein>
    <submittedName>
        <fullName evidence="2">Uncharacterized protein</fullName>
    </submittedName>
</protein>
<evidence type="ECO:0000313" key="3">
    <source>
        <dbReference type="Proteomes" id="UP001148018"/>
    </source>
</evidence>
<dbReference type="EMBL" id="JANIIK010000035">
    <property type="protein sequence ID" value="KAJ3612974.1"/>
    <property type="molecule type" value="Genomic_DNA"/>
</dbReference>
<name>A0A9Q0ESZ1_9TELE</name>
<keyword evidence="3" id="KW-1185">Reference proteome</keyword>
<comment type="caution">
    <text evidence="2">The sequence shown here is derived from an EMBL/GenBank/DDBJ whole genome shotgun (WGS) entry which is preliminary data.</text>
</comment>
<reference evidence="2" key="1">
    <citation type="submission" date="2022-07" db="EMBL/GenBank/DDBJ databases">
        <title>Chromosome-level genome of Muraenolepis orangiensis.</title>
        <authorList>
            <person name="Kim J."/>
        </authorList>
    </citation>
    <scope>NUCLEOTIDE SEQUENCE</scope>
    <source>
        <strain evidence="2">KU_S4_2022</strain>
        <tissue evidence="2">Muscle</tissue>
    </source>
</reference>
<feature type="region of interest" description="Disordered" evidence="1">
    <location>
        <begin position="26"/>
        <end position="48"/>
    </location>
</feature>
<gene>
    <name evidence="2" type="ORF">NHX12_019231</name>
</gene>